<dbReference type="Proteomes" id="UP001178508">
    <property type="component" value="Chromosome 9"/>
</dbReference>
<gene>
    <name evidence="1" type="ORF">XNOV1_A013221</name>
</gene>
<name>A0AAV1FSL2_XYRNO</name>
<sequence length="99" mass="11140">MQTTIIILAISLKGQLKAMGAFTYDSTGKKLRFRSNESHPMNSSVGLDLLMFFDETFPSFSCLTRVSCDTALHHTCFQHSPFEEMALNGSYCSINMNFK</sequence>
<protein>
    <submittedName>
        <fullName evidence="1">Uncharacterized protein</fullName>
    </submittedName>
</protein>
<organism evidence="1 2">
    <name type="scientific">Xyrichtys novacula</name>
    <name type="common">Pearly razorfish</name>
    <name type="synonym">Hemipteronotus novacula</name>
    <dbReference type="NCBI Taxonomy" id="13765"/>
    <lineage>
        <taxon>Eukaryota</taxon>
        <taxon>Metazoa</taxon>
        <taxon>Chordata</taxon>
        <taxon>Craniata</taxon>
        <taxon>Vertebrata</taxon>
        <taxon>Euteleostomi</taxon>
        <taxon>Actinopterygii</taxon>
        <taxon>Neopterygii</taxon>
        <taxon>Teleostei</taxon>
        <taxon>Neoteleostei</taxon>
        <taxon>Acanthomorphata</taxon>
        <taxon>Eupercaria</taxon>
        <taxon>Labriformes</taxon>
        <taxon>Labridae</taxon>
        <taxon>Xyrichtys</taxon>
    </lineage>
</organism>
<keyword evidence="2" id="KW-1185">Reference proteome</keyword>
<evidence type="ECO:0000313" key="1">
    <source>
        <dbReference type="EMBL" id="CAJ1064183.1"/>
    </source>
</evidence>
<accession>A0AAV1FSL2</accession>
<reference evidence="1" key="1">
    <citation type="submission" date="2023-08" db="EMBL/GenBank/DDBJ databases">
        <authorList>
            <person name="Alioto T."/>
            <person name="Alioto T."/>
            <person name="Gomez Garrido J."/>
        </authorList>
    </citation>
    <scope>NUCLEOTIDE SEQUENCE</scope>
</reference>
<dbReference type="EMBL" id="OY660872">
    <property type="protein sequence ID" value="CAJ1064183.1"/>
    <property type="molecule type" value="Genomic_DNA"/>
</dbReference>
<proteinExistence type="predicted"/>
<evidence type="ECO:0000313" key="2">
    <source>
        <dbReference type="Proteomes" id="UP001178508"/>
    </source>
</evidence>
<dbReference type="AlphaFoldDB" id="A0AAV1FSL2"/>